<feature type="domain" description="ABC transporter" evidence="5">
    <location>
        <begin position="6"/>
        <end position="235"/>
    </location>
</feature>
<dbReference type="GO" id="GO:0016887">
    <property type="term" value="F:ATP hydrolysis activity"/>
    <property type="evidence" value="ECO:0007669"/>
    <property type="project" value="InterPro"/>
</dbReference>
<dbReference type="InterPro" id="IPR003439">
    <property type="entry name" value="ABC_transporter-like_ATP-bd"/>
</dbReference>
<dbReference type="InterPro" id="IPR003593">
    <property type="entry name" value="AAA+_ATPase"/>
</dbReference>
<comment type="caution">
    <text evidence="6">The sequence shown here is derived from an EMBL/GenBank/DDBJ whole genome shotgun (WGS) entry which is preliminary data.</text>
</comment>
<evidence type="ECO:0000256" key="4">
    <source>
        <dbReference type="ARBA" id="ARBA00022840"/>
    </source>
</evidence>
<gene>
    <name evidence="6" type="ORF">EYH45_06065</name>
</gene>
<accession>A0A833ECS4</accession>
<evidence type="ECO:0000256" key="1">
    <source>
        <dbReference type="ARBA" id="ARBA00005417"/>
    </source>
</evidence>
<evidence type="ECO:0000256" key="3">
    <source>
        <dbReference type="ARBA" id="ARBA00022741"/>
    </source>
</evidence>
<dbReference type="SMART" id="SM00382">
    <property type="entry name" value="AAA"/>
    <property type="match status" value="1"/>
</dbReference>
<dbReference type="EMBL" id="DQVM01000114">
    <property type="protein sequence ID" value="HIQ30110.1"/>
    <property type="molecule type" value="Genomic_DNA"/>
</dbReference>
<evidence type="ECO:0000259" key="5">
    <source>
        <dbReference type="PROSITE" id="PS50893"/>
    </source>
</evidence>
<dbReference type="InterPro" id="IPR027417">
    <property type="entry name" value="P-loop_NTPase"/>
</dbReference>
<reference evidence="6" key="1">
    <citation type="journal article" date="2020" name="ISME J.">
        <title>Gammaproteobacteria mediating utilization of methyl-, sulfur- and petroleum organic compounds in deep ocean hydrothermal plumes.</title>
        <authorList>
            <person name="Zhou Z."/>
            <person name="Liu Y."/>
            <person name="Pan J."/>
            <person name="Cron B.R."/>
            <person name="Toner B.M."/>
            <person name="Anantharaman K."/>
            <person name="Breier J.A."/>
            <person name="Dick G.J."/>
            <person name="Li M."/>
        </authorList>
    </citation>
    <scope>NUCLEOTIDE SEQUENCE</scope>
    <source>
        <strain evidence="6">SZUA-1515</strain>
    </source>
</reference>
<comment type="similarity">
    <text evidence="1">Belongs to the ABC transporter superfamily.</text>
</comment>
<evidence type="ECO:0000256" key="2">
    <source>
        <dbReference type="ARBA" id="ARBA00022448"/>
    </source>
</evidence>
<dbReference type="AlphaFoldDB" id="A0A833ECS4"/>
<dbReference type="PANTHER" id="PTHR43335:SF4">
    <property type="entry name" value="ABC TRANSPORTER, ATP-BINDING PROTEIN"/>
    <property type="match status" value="1"/>
</dbReference>
<name>A0A833ECS4_CALS0</name>
<organism evidence="6 7">
    <name type="scientific">Caldiarchaeum subterraneum</name>
    <dbReference type="NCBI Taxonomy" id="311458"/>
    <lineage>
        <taxon>Archaea</taxon>
        <taxon>Nitrososphaerota</taxon>
        <taxon>Candidatus Caldarchaeales</taxon>
        <taxon>Candidatus Caldarchaeaceae</taxon>
        <taxon>Candidatus Caldarchaeum</taxon>
    </lineage>
</organism>
<dbReference type="PANTHER" id="PTHR43335">
    <property type="entry name" value="ABC TRANSPORTER, ATP-BINDING PROTEIN"/>
    <property type="match status" value="1"/>
</dbReference>
<dbReference type="CDD" id="cd03230">
    <property type="entry name" value="ABC_DR_subfamily_A"/>
    <property type="match status" value="1"/>
</dbReference>
<keyword evidence="4 6" id="KW-0067">ATP-binding</keyword>
<dbReference type="Pfam" id="PF00005">
    <property type="entry name" value="ABC_tran"/>
    <property type="match status" value="1"/>
</dbReference>
<protein>
    <submittedName>
        <fullName evidence="6">ABC transporter ATP-binding protein</fullName>
    </submittedName>
</protein>
<keyword evidence="3" id="KW-0547">Nucleotide-binding</keyword>
<dbReference type="PROSITE" id="PS50893">
    <property type="entry name" value="ABC_TRANSPORTER_2"/>
    <property type="match status" value="1"/>
</dbReference>
<evidence type="ECO:0000313" key="6">
    <source>
        <dbReference type="EMBL" id="HIQ30110.1"/>
    </source>
</evidence>
<proteinExistence type="inferred from homology"/>
<evidence type="ECO:0000313" key="7">
    <source>
        <dbReference type="Proteomes" id="UP000608579"/>
    </source>
</evidence>
<dbReference type="Gene3D" id="3.40.50.300">
    <property type="entry name" value="P-loop containing nucleotide triphosphate hydrolases"/>
    <property type="match status" value="1"/>
</dbReference>
<keyword evidence="2" id="KW-0813">Transport</keyword>
<sequence length="299" mass="33251">MTEPAVKLINLRKQYNGFVAVDNVNLEINRGEIFGLLGPNGAGKTTTISMILGLVQPTRGDVIVDGYSVRRNPVEVRRRIGFLAENPGFYEGMTAYENLMLTARLNGVKDARRRIGEAVRQVGLADWLYEEVGKFSRGMKQRLGIADALIKDAKVLVLDEPTSGIDPRGAEEILELIRQLSKQNGITVIMSSHLLHQVEVICDKVAIMNRGRIIASGTLKDLIGDRQLVTVEVDNITSEAVEKLRKLGNVSQEQGRITVEAHSDIRHEVAKILYESRVLVKGLSVSHPRLYEIYRDLVS</sequence>
<dbReference type="GO" id="GO:0005524">
    <property type="term" value="F:ATP binding"/>
    <property type="evidence" value="ECO:0007669"/>
    <property type="project" value="UniProtKB-KW"/>
</dbReference>
<dbReference type="Proteomes" id="UP000608579">
    <property type="component" value="Unassembled WGS sequence"/>
</dbReference>
<dbReference type="SUPFAM" id="SSF52540">
    <property type="entry name" value="P-loop containing nucleoside triphosphate hydrolases"/>
    <property type="match status" value="1"/>
</dbReference>